<dbReference type="WBParaSite" id="RSKR_0000742300.1">
    <property type="protein sequence ID" value="RSKR_0000742300.1"/>
    <property type="gene ID" value="RSKR_0000742300"/>
</dbReference>
<accession>A0AC35U5M1</accession>
<evidence type="ECO:0000313" key="2">
    <source>
        <dbReference type="WBParaSite" id="RSKR_0000742300.1"/>
    </source>
</evidence>
<dbReference type="Proteomes" id="UP000095286">
    <property type="component" value="Unplaced"/>
</dbReference>
<proteinExistence type="predicted"/>
<reference evidence="2" key="1">
    <citation type="submission" date="2016-11" db="UniProtKB">
        <authorList>
            <consortium name="WormBaseParasite"/>
        </authorList>
    </citation>
    <scope>IDENTIFICATION</scope>
    <source>
        <strain evidence="2">KR3021</strain>
    </source>
</reference>
<evidence type="ECO:0000313" key="1">
    <source>
        <dbReference type="Proteomes" id="UP000095286"/>
    </source>
</evidence>
<organism evidence="1 2">
    <name type="scientific">Rhabditophanes sp. KR3021</name>
    <dbReference type="NCBI Taxonomy" id="114890"/>
    <lineage>
        <taxon>Eukaryota</taxon>
        <taxon>Metazoa</taxon>
        <taxon>Ecdysozoa</taxon>
        <taxon>Nematoda</taxon>
        <taxon>Chromadorea</taxon>
        <taxon>Rhabditida</taxon>
        <taxon>Tylenchina</taxon>
        <taxon>Panagrolaimomorpha</taxon>
        <taxon>Strongyloidoidea</taxon>
        <taxon>Alloionematidae</taxon>
        <taxon>Rhabditophanes</taxon>
    </lineage>
</organism>
<protein>
    <submittedName>
        <fullName evidence="2">Uncharacterized protein</fullName>
    </submittedName>
</protein>
<name>A0AC35U5M1_9BILA</name>
<sequence>MDIGEKMYPMEIVDENPVYDSKMRLAVPSSAAPASSLTIRLPYSLPVQTNPVLNASNSSIEASTLAVNYRLTEPAEGTPIKPHQNQTGNPAQTLNCNISSNFNLANHPPPFVPGPFDLNSLKQQQISAAILASSGYLQSSPNSEPYSEQMSTKKSSFSEPSPHHPTIPFQQIYAAQQVFERFISSNNFVQPTESK</sequence>